<feature type="compositionally biased region" description="Polar residues" evidence="1">
    <location>
        <begin position="430"/>
        <end position="439"/>
    </location>
</feature>
<dbReference type="Proteomes" id="UP000324629">
    <property type="component" value="Unassembled WGS sequence"/>
</dbReference>
<feature type="compositionally biased region" description="Acidic residues" evidence="1">
    <location>
        <begin position="554"/>
        <end position="569"/>
    </location>
</feature>
<feature type="compositionally biased region" description="Low complexity" evidence="1">
    <location>
        <begin position="471"/>
        <end position="485"/>
    </location>
</feature>
<dbReference type="InterPro" id="IPR016187">
    <property type="entry name" value="CTDL_fold"/>
</dbReference>
<dbReference type="Gene3D" id="3.10.100.10">
    <property type="entry name" value="Mannose-Binding Protein A, subunit A"/>
    <property type="match status" value="1"/>
</dbReference>
<feature type="region of interest" description="Disordered" evidence="1">
    <location>
        <begin position="356"/>
        <end position="439"/>
    </location>
</feature>
<feature type="region of interest" description="Disordered" evidence="1">
    <location>
        <begin position="60"/>
        <end position="98"/>
    </location>
</feature>
<proteinExistence type="predicted"/>
<dbReference type="SUPFAM" id="SSF56436">
    <property type="entry name" value="C-type lectin-like"/>
    <property type="match status" value="1"/>
</dbReference>
<sequence length="569" mass="61214">MVHDQSTTVQVQLAVRSTGTMRIFVVHIGLILSCVVATPRPTTFTTERPRSTTKASILRDGATGSTWTTTRAANTASTTGITEPTKHPKLLRDEDNISPATSQQLRGRIVLANTRVEGSDEWGVNAEQAELACNRIASYQMSMPHTSSLLRTLMDTLTPTLPHSKPQPMEGHLLSVGSSKEVMALSRLLRPVPPGAFWTGGKLVRYRVNSMKENTHTDHIVLTWTDGRVGRPSIFGLSRRDEEQLREGYTYCLALNLQEASWQARDCSDLLPYICLITPRQTGFSNEAVGVRVTTSRPQRSDGLPMRSEPMDHMEHLTDRMIRRTVTPSLSSRIGATDSMSSMTEGVLLNEPKMTTLTSKSTESSRPSGILNQLMGTSLSSEPTKTTKSSLLFDATKTTTSFKPSDKSITTSPKSSGTPGPTLLYEGATTPPSARSSETSKATLLYNAITTTTPTKTSEVSGATLLSEGITTPVSSGTSGTSSTTQPKDSGTTTSPQMSTTRGSLLAGDVTMPTKVIRISGMSTASIPPGVRKIDNSGTVTGVGTTKTTILRGDDEDDSDDDDDNDDDE</sequence>
<feature type="compositionally biased region" description="Polar residues" evidence="1">
    <location>
        <begin position="486"/>
        <end position="503"/>
    </location>
</feature>
<accession>A0A5J4NWR1</accession>
<reference evidence="3 4" key="1">
    <citation type="journal article" date="2019" name="Gigascience">
        <title>Whole-genome sequence of the oriental lung fluke Paragonimus westermani.</title>
        <authorList>
            <person name="Oey H."/>
            <person name="Zakrzewski M."/>
            <person name="Narain K."/>
            <person name="Devi K.R."/>
            <person name="Agatsuma T."/>
            <person name="Nawaratna S."/>
            <person name="Gobert G.N."/>
            <person name="Jones M.K."/>
            <person name="Ragan M.A."/>
            <person name="McManus D.P."/>
            <person name="Krause L."/>
        </authorList>
    </citation>
    <scope>NUCLEOTIDE SEQUENCE [LARGE SCALE GENOMIC DNA]</scope>
    <source>
        <strain evidence="3 4">IND2009</strain>
    </source>
</reference>
<feature type="compositionally biased region" description="Low complexity" evidence="1">
    <location>
        <begin position="538"/>
        <end position="549"/>
    </location>
</feature>
<comment type="caution">
    <text evidence="3">The sequence shown here is derived from an EMBL/GenBank/DDBJ whole genome shotgun (WGS) entry which is preliminary data.</text>
</comment>
<organism evidence="3 4">
    <name type="scientific">Paragonimus westermani</name>
    <dbReference type="NCBI Taxonomy" id="34504"/>
    <lineage>
        <taxon>Eukaryota</taxon>
        <taxon>Metazoa</taxon>
        <taxon>Spiralia</taxon>
        <taxon>Lophotrochozoa</taxon>
        <taxon>Platyhelminthes</taxon>
        <taxon>Trematoda</taxon>
        <taxon>Digenea</taxon>
        <taxon>Plagiorchiida</taxon>
        <taxon>Troglotremata</taxon>
        <taxon>Troglotrematidae</taxon>
        <taxon>Paragonimus</taxon>
    </lineage>
</organism>
<evidence type="ECO:0000259" key="2">
    <source>
        <dbReference type="PROSITE" id="PS50041"/>
    </source>
</evidence>
<dbReference type="InterPro" id="IPR001304">
    <property type="entry name" value="C-type_lectin-like"/>
</dbReference>
<feature type="region of interest" description="Disordered" evidence="1">
    <location>
        <begin position="530"/>
        <end position="569"/>
    </location>
</feature>
<dbReference type="AlphaFoldDB" id="A0A5J4NWR1"/>
<feature type="compositionally biased region" description="Polar residues" evidence="1">
    <location>
        <begin position="356"/>
        <end position="419"/>
    </location>
</feature>
<dbReference type="PROSITE" id="PS50041">
    <property type="entry name" value="C_TYPE_LECTIN_2"/>
    <property type="match status" value="1"/>
</dbReference>
<feature type="compositionally biased region" description="Basic and acidic residues" evidence="1">
    <location>
        <begin position="84"/>
        <end position="95"/>
    </location>
</feature>
<feature type="region of interest" description="Disordered" evidence="1">
    <location>
        <begin position="468"/>
        <end position="507"/>
    </location>
</feature>
<evidence type="ECO:0000313" key="4">
    <source>
        <dbReference type="Proteomes" id="UP000324629"/>
    </source>
</evidence>
<name>A0A5J4NWR1_9TREM</name>
<feature type="domain" description="C-type lectin" evidence="2">
    <location>
        <begin position="171"/>
        <end position="276"/>
    </location>
</feature>
<dbReference type="CDD" id="cd00037">
    <property type="entry name" value="CLECT"/>
    <property type="match status" value="1"/>
</dbReference>
<feature type="compositionally biased region" description="Low complexity" evidence="1">
    <location>
        <begin position="61"/>
        <end position="80"/>
    </location>
</feature>
<dbReference type="InterPro" id="IPR016186">
    <property type="entry name" value="C-type_lectin-like/link_sf"/>
</dbReference>
<evidence type="ECO:0000256" key="1">
    <source>
        <dbReference type="SAM" id="MobiDB-lite"/>
    </source>
</evidence>
<gene>
    <name evidence="3" type="ORF">DEA37_0008545</name>
</gene>
<keyword evidence="4" id="KW-1185">Reference proteome</keyword>
<protein>
    <recommendedName>
        <fullName evidence="2">C-type lectin domain-containing protein</fullName>
    </recommendedName>
</protein>
<dbReference type="EMBL" id="QNGE01000576">
    <property type="protein sequence ID" value="KAA3679961.1"/>
    <property type="molecule type" value="Genomic_DNA"/>
</dbReference>
<evidence type="ECO:0000313" key="3">
    <source>
        <dbReference type="EMBL" id="KAA3679961.1"/>
    </source>
</evidence>